<comment type="function">
    <text evidence="14">Catalyzes the third of the four reactions of the long-chain fatty acids elongation cycle. This endoplasmic reticulum-bound enzymatic process, allows the addition of two carbons to the chain of long- and very long-chain fatty acids/VLCFAs per cycle. This enzyme catalyzes the dehydration of the 3-hydroxyacyl-CoA intermediate into trans-2,3-enoyl-CoA, within each cycle of fatty acid elongation. Thereby, it participates to the production of VLCFAs of different chain lengths that are involved in multiple biological processes as precursors of membrane lipids and lipid mediators.</text>
</comment>
<evidence type="ECO:0000256" key="6">
    <source>
        <dbReference type="ARBA" id="ARBA00022692"/>
    </source>
</evidence>
<evidence type="ECO:0000256" key="4">
    <source>
        <dbReference type="ARBA" id="ARBA00013122"/>
    </source>
</evidence>
<dbReference type="GO" id="GO:0042761">
    <property type="term" value="P:very long-chain fatty acid biosynthetic process"/>
    <property type="evidence" value="ECO:0007669"/>
    <property type="project" value="TreeGrafter"/>
</dbReference>
<keyword evidence="7 14" id="KW-0276">Fatty acid metabolism</keyword>
<evidence type="ECO:0000256" key="12">
    <source>
        <dbReference type="ARBA" id="ARBA00023239"/>
    </source>
</evidence>
<reference evidence="15" key="1">
    <citation type="submission" date="2022-06" db="EMBL/GenBank/DDBJ databases">
        <authorList>
            <person name="Berger JAMES D."/>
            <person name="Berger JAMES D."/>
        </authorList>
    </citation>
    <scope>NUCLEOTIDE SEQUENCE [LARGE SCALE GENOMIC DNA]</scope>
</reference>
<evidence type="ECO:0000256" key="11">
    <source>
        <dbReference type="ARBA" id="ARBA00023160"/>
    </source>
</evidence>
<reference evidence="16" key="2">
    <citation type="submission" date="2023-11" db="UniProtKB">
        <authorList>
            <consortium name="WormBaseParasite"/>
        </authorList>
    </citation>
    <scope>IDENTIFICATION</scope>
</reference>
<keyword evidence="10 14" id="KW-0472">Membrane</keyword>
<evidence type="ECO:0000256" key="9">
    <source>
        <dbReference type="ARBA" id="ARBA00023098"/>
    </source>
</evidence>
<evidence type="ECO:0000313" key="15">
    <source>
        <dbReference type="Proteomes" id="UP000050795"/>
    </source>
</evidence>
<proteinExistence type="inferred from homology"/>
<keyword evidence="5 14" id="KW-0444">Lipid biosynthesis</keyword>
<evidence type="ECO:0000256" key="10">
    <source>
        <dbReference type="ARBA" id="ARBA00023136"/>
    </source>
</evidence>
<evidence type="ECO:0000256" key="14">
    <source>
        <dbReference type="RuleBase" id="RU363109"/>
    </source>
</evidence>
<evidence type="ECO:0000256" key="1">
    <source>
        <dbReference type="ARBA" id="ARBA00004141"/>
    </source>
</evidence>
<dbReference type="Proteomes" id="UP000050795">
    <property type="component" value="Unassembled WGS sequence"/>
</dbReference>
<dbReference type="EC" id="4.2.1.134" evidence="4 14"/>
<name>A0AA85K8C2_TRIRE</name>
<evidence type="ECO:0000313" key="16">
    <source>
        <dbReference type="WBParaSite" id="TREG1_7350.1"/>
    </source>
</evidence>
<organism evidence="15 16">
    <name type="scientific">Trichobilharzia regenti</name>
    <name type="common">Nasal bird schistosome</name>
    <dbReference type="NCBI Taxonomy" id="157069"/>
    <lineage>
        <taxon>Eukaryota</taxon>
        <taxon>Metazoa</taxon>
        <taxon>Spiralia</taxon>
        <taxon>Lophotrochozoa</taxon>
        <taxon>Platyhelminthes</taxon>
        <taxon>Trematoda</taxon>
        <taxon>Digenea</taxon>
        <taxon>Strigeidida</taxon>
        <taxon>Schistosomatoidea</taxon>
        <taxon>Schistosomatidae</taxon>
        <taxon>Trichobilharzia</taxon>
    </lineage>
</organism>
<evidence type="ECO:0000256" key="2">
    <source>
        <dbReference type="ARBA" id="ARBA00005194"/>
    </source>
</evidence>
<evidence type="ECO:0000256" key="8">
    <source>
        <dbReference type="ARBA" id="ARBA00022989"/>
    </source>
</evidence>
<dbReference type="PANTHER" id="PTHR11035">
    <property type="entry name" value="VERY-LONG-CHAIN (3R)-3-HYDROXYACYL-COA DEHYDRATASE"/>
    <property type="match status" value="1"/>
</dbReference>
<keyword evidence="12 14" id="KW-0456">Lyase</keyword>
<sequence length="96" mass="10860">MADICGAKFRLLTWIRYSAFMVLYPTGISGEILLVLGGIKSLKETGKYSVNLPNALNCSFSYLVVLVVALIIYVPGSKTMYTHMLRQRKKILWKKD</sequence>
<dbReference type="GO" id="GO:0102158">
    <property type="term" value="F:very-long-chain (3R)-3-hydroxyacyl-CoA dehydratase activity"/>
    <property type="evidence" value="ECO:0007669"/>
    <property type="project" value="UniProtKB-EC"/>
</dbReference>
<dbReference type="InterPro" id="IPR007482">
    <property type="entry name" value="Tyr_Pase-like_PTPLA"/>
</dbReference>
<dbReference type="GO" id="GO:0005789">
    <property type="term" value="C:endoplasmic reticulum membrane"/>
    <property type="evidence" value="ECO:0007669"/>
    <property type="project" value="UniProtKB-SubCell"/>
</dbReference>
<evidence type="ECO:0000256" key="3">
    <source>
        <dbReference type="ARBA" id="ARBA00007811"/>
    </source>
</evidence>
<protein>
    <recommendedName>
        <fullName evidence="4 14">Very-long-chain (3R)-3-hydroxyacyl-CoA dehydratase</fullName>
        <ecNumber evidence="4 14">4.2.1.134</ecNumber>
    </recommendedName>
</protein>
<keyword evidence="6 14" id="KW-0812">Transmembrane</keyword>
<keyword evidence="15" id="KW-1185">Reference proteome</keyword>
<comment type="pathway">
    <text evidence="2 14">Lipid metabolism; fatty acid biosynthesis.</text>
</comment>
<comment type="subcellular location">
    <subcellularLocation>
        <location evidence="14">Endoplasmic reticulum membrane</location>
        <topology evidence="14">Multi-pass membrane protein</topology>
    </subcellularLocation>
    <subcellularLocation>
        <location evidence="1">Membrane</location>
        <topology evidence="1">Multi-pass membrane protein</topology>
    </subcellularLocation>
</comment>
<dbReference type="GO" id="GO:0030148">
    <property type="term" value="P:sphingolipid biosynthetic process"/>
    <property type="evidence" value="ECO:0007669"/>
    <property type="project" value="TreeGrafter"/>
</dbReference>
<comment type="similarity">
    <text evidence="3 14">Belongs to the very long-chain fatty acids dehydratase HACD family.</text>
</comment>
<comment type="caution">
    <text evidence="14">Lacks conserved residue(s) required for the propagation of feature annotation.</text>
</comment>
<keyword evidence="11 14" id="KW-0275">Fatty acid biosynthesis</keyword>
<dbReference type="Pfam" id="PF04387">
    <property type="entry name" value="PTPLA"/>
    <property type="match status" value="1"/>
</dbReference>
<dbReference type="PANTHER" id="PTHR11035:SF3">
    <property type="entry name" value="VERY-LONG-CHAIN (3R)-3-HYDROXYACYL-COA DEHYDRATASE"/>
    <property type="match status" value="1"/>
</dbReference>
<dbReference type="GO" id="GO:0030497">
    <property type="term" value="P:fatty acid elongation"/>
    <property type="evidence" value="ECO:0007669"/>
    <property type="project" value="TreeGrafter"/>
</dbReference>
<evidence type="ECO:0000256" key="7">
    <source>
        <dbReference type="ARBA" id="ARBA00022832"/>
    </source>
</evidence>
<comment type="catalytic activity">
    <reaction evidence="13 14">
        <text>a very-long-chain (3R)-3-hydroxyacyl-CoA = a very-long-chain (2E)-enoyl-CoA + H2O</text>
        <dbReference type="Rhea" id="RHEA:45812"/>
        <dbReference type="ChEBI" id="CHEBI:15377"/>
        <dbReference type="ChEBI" id="CHEBI:83728"/>
        <dbReference type="ChEBI" id="CHEBI:85440"/>
        <dbReference type="EC" id="4.2.1.134"/>
    </reaction>
</comment>
<evidence type="ECO:0000256" key="13">
    <source>
        <dbReference type="ARBA" id="ARBA00036671"/>
    </source>
</evidence>
<dbReference type="WBParaSite" id="TREG1_7350.1">
    <property type="protein sequence ID" value="TREG1_7350.1"/>
    <property type="gene ID" value="TREG1_7350"/>
</dbReference>
<keyword evidence="8 14" id="KW-1133">Transmembrane helix</keyword>
<evidence type="ECO:0000256" key="5">
    <source>
        <dbReference type="ARBA" id="ARBA00022516"/>
    </source>
</evidence>
<keyword evidence="14" id="KW-0256">Endoplasmic reticulum</keyword>
<keyword evidence="9 14" id="KW-0443">Lipid metabolism</keyword>
<dbReference type="AlphaFoldDB" id="A0AA85K8C2"/>
<feature type="transmembrane region" description="Helical" evidence="14">
    <location>
        <begin position="59"/>
        <end position="81"/>
    </location>
</feature>
<accession>A0AA85K8C2</accession>
<feature type="transmembrane region" description="Helical" evidence="14">
    <location>
        <begin position="17"/>
        <end position="39"/>
    </location>
</feature>